<evidence type="ECO:0000256" key="4">
    <source>
        <dbReference type="ARBA" id="ARBA00022759"/>
    </source>
</evidence>
<dbReference type="InterPro" id="IPR043502">
    <property type="entry name" value="DNA/RNA_pol_sf"/>
</dbReference>
<dbReference type="PANTHER" id="PTHR34072">
    <property type="entry name" value="ENZYMATIC POLYPROTEIN-RELATED"/>
    <property type="match status" value="1"/>
</dbReference>
<dbReference type="Proteomes" id="UP001314205">
    <property type="component" value="Unassembled WGS sequence"/>
</dbReference>
<evidence type="ECO:0000256" key="5">
    <source>
        <dbReference type="ARBA" id="ARBA00022801"/>
    </source>
</evidence>
<dbReference type="Pfam" id="PF17917">
    <property type="entry name" value="RT_RNaseH"/>
    <property type="match status" value="1"/>
</dbReference>
<dbReference type="EMBL" id="CAVLGL010000024">
    <property type="protein sequence ID" value="CAK1581234.1"/>
    <property type="molecule type" value="Genomic_DNA"/>
</dbReference>
<keyword evidence="3" id="KW-0540">Nuclease</keyword>
<evidence type="ECO:0000256" key="6">
    <source>
        <dbReference type="ARBA" id="ARBA00022918"/>
    </source>
</evidence>
<evidence type="ECO:0000256" key="3">
    <source>
        <dbReference type="ARBA" id="ARBA00022722"/>
    </source>
</evidence>
<dbReference type="GO" id="GO:0004519">
    <property type="term" value="F:endonuclease activity"/>
    <property type="evidence" value="ECO:0007669"/>
    <property type="project" value="UniProtKB-KW"/>
</dbReference>
<gene>
    <name evidence="8" type="ORF">PARMNEM_LOCUS2923</name>
</gene>
<feature type="domain" description="Reverse transcriptase RNase H-like" evidence="7">
    <location>
        <begin position="11"/>
        <end position="63"/>
    </location>
</feature>
<evidence type="ECO:0000259" key="7">
    <source>
        <dbReference type="Pfam" id="PF17917"/>
    </source>
</evidence>
<keyword evidence="6" id="KW-0695">RNA-directed DNA polymerase</keyword>
<accession>A0AAV1KF98</accession>
<keyword evidence="2" id="KW-0548">Nucleotidyltransferase</keyword>
<keyword evidence="5" id="KW-0378">Hydrolase</keyword>
<sequence length="176" mass="20727">MPYPTLLCVPQTLAVVRAFKYFRHFLYGRKFKLITDCNALRASKHKQDLLPRIHRWWSYLENFEFDIEYRKGERVQHADFLSRNPLSLNVNVMTRNLEWLNFEQRQDSQLHLVIDSLHNGVVVPGYLLESYVLKRERSDPILGVQKFDCSTKVLSVESNKHIPHCPQAPRMGENSS</sequence>
<comment type="caution">
    <text evidence="8">The sequence shown here is derived from an EMBL/GenBank/DDBJ whole genome shotgun (WGS) entry which is preliminary data.</text>
</comment>
<keyword evidence="4" id="KW-0255">Endonuclease</keyword>
<evidence type="ECO:0000313" key="8">
    <source>
        <dbReference type="EMBL" id="CAK1581234.1"/>
    </source>
</evidence>
<reference evidence="8 9" key="1">
    <citation type="submission" date="2023-11" db="EMBL/GenBank/DDBJ databases">
        <authorList>
            <person name="Hedman E."/>
            <person name="Englund M."/>
            <person name="Stromberg M."/>
            <person name="Nyberg Akerstrom W."/>
            <person name="Nylinder S."/>
            <person name="Jareborg N."/>
            <person name="Kallberg Y."/>
            <person name="Kronander E."/>
        </authorList>
    </citation>
    <scope>NUCLEOTIDE SEQUENCE [LARGE SCALE GENOMIC DNA]</scope>
</reference>
<dbReference type="GO" id="GO:0003964">
    <property type="term" value="F:RNA-directed DNA polymerase activity"/>
    <property type="evidence" value="ECO:0007669"/>
    <property type="project" value="UniProtKB-KW"/>
</dbReference>
<dbReference type="GO" id="GO:0016787">
    <property type="term" value="F:hydrolase activity"/>
    <property type="evidence" value="ECO:0007669"/>
    <property type="project" value="UniProtKB-KW"/>
</dbReference>
<evidence type="ECO:0000256" key="1">
    <source>
        <dbReference type="ARBA" id="ARBA00022679"/>
    </source>
</evidence>
<dbReference type="AlphaFoldDB" id="A0AAV1KF98"/>
<keyword evidence="9" id="KW-1185">Reference proteome</keyword>
<dbReference type="SUPFAM" id="SSF56672">
    <property type="entry name" value="DNA/RNA polymerases"/>
    <property type="match status" value="1"/>
</dbReference>
<dbReference type="PANTHER" id="PTHR34072:SF52">
    <property type="entry name" value="RIBONUCLEASE H"/>
    <property type="match status" value="1"/>
</dbReference>
<evidence type="ECO:0000256" key="2">
    <source>
        <dbReference type="ARBA" id="ARBA00022695"/>
    </source>
</evidence>
<dbReference type="InterPro" id="IPR041373">
    <property type="entry name" value="RT_RNaseH"/>
</dbReference>
<dbReference type="CDD" id="cd09274">
    <property type="entry name" value="RNase_HI_RT_Ty3"/>
    <property type="match status" value="1"/>
</dbReference>
<keyword evidence="1" id="KW-0808">Transferase</keyword>
<protein>
    <recommendedName>
        <fullName evidence="7">Reverse transcriptase RNase H-like domain-containing protein</fullName>
    </recommendedName>
</protein>
<proteinExistence type="predicted"/>
<name>A0AAV1KF98_9NEOP</name>
<organism evidence="8 9">
    <name type="scientific">Parnassius mnemosyne</name>
    <name type="common">clouded apollo</name>
    <dbReference type="NCBI Taxonomy" id="213953"/>
    <lineage>
        <taxon>Eukaryota</taxon>
        <taxon>Metazoa</taxon>
        <taxon>Ecdysozoa</taxon>
        <taxon>Arthropoda</taxon>
        <taxon>Hexapoda</taxon>
        <taxon>Insecta</taxon>
        <taxon>Pterygota</taxon>
        <taxon>Neoptera</taxon>
        <taxon>Endopterygota</taxon>
        <taxon>Lepidoptera</taxon>
        <taxon>Glossata</taxon>
        <taxon>Ditrysia</taxon>
        <taxon>Papilionoidea</taxon>
        <taxon>Papilionidae</taxon>
        <taxon>Parnassiinae</taxon>
        <taxon>Parnassini</taxon>
        <taxon>Parnassius</taxon>
        <taxon>Driopa</taxon>
    </lineage>
</organism>
<evidence type="ECO:0000313" key="9">
    <source>
        <dbReference type="Proteomes" id="UP001314205"/>
    </source>
</evidence>